<dbReference type="EMBL" id="CANI01000038">
    <property type="protein sequence ID" value="CCM78330.1"/>
    <property type="molecule type" value="Genomic_DNA"/>
</dbReference>
<dbReference type="HOGENOM" id="CLU_2438707_0_0_5"/>
<protein>
    <submittedName>
        <fullName evidence="1">Uncharacterized protein</fullName>
    </submittedName>
</protein>
<proteinExistence type="predicted"/>
<accession>K0Q1X3</accession>
<dbReference type="AlphaFoldDB" id="K0Q1X3"/>
<name>K0Q1X3_9HYPH</name>
<keyword evidence="2" id="KW-1185">Reference proteome</keyword>
<gene>
    <name evidence="1" type="ORF">BN77_p10995</name>
</gene>
<evidence type="ECO:0000313" key="1">
    <source>
        <dbReference type="EMBL" id="CCM78330.1"/>
    </source>
</evidence>
<organism evidence="1 2">
    <name type="scientific">Rhizobium mesoamericanum STM3625</name>
    <dbReference type="NCBI Taxonomy" id="1211777"/>
    <lineage>
        <taxon>Bacteria</taxon>
        <taxon>Pseudomonadati</taxon>
        <taxon>Pseudomonadota</taxon>
        <taxon>Alphaproteobacteria</taxon>
        <taxon>Hyphomicrobiales</taxon>
        <taxon>Rhizobiaceae</taxon>
        <taxon>Rhizobium/Agrobacterium group</taxon>
        <taxon>Rhizobium</taxon>
    </lineage>
</organism>
<sequence>MVLASILGATAKIDQAKRELDWLDAKAPALMPMVKREISMRLARPEDQERVLQSCACRGRGRPGSADSDQLAVGIFRRGLPAAANRTASR</sequence>
<evidence type="ECO:0000313" key="2">
    <source>
        <dbReference type="Proteomes" id="UP000009319"/>
    </source>
</evidence>
<reference evidence="1 2" key="1">
    <citation type="journal article" date="2013" name="Genome Announc.">
        <title>Draft Genome Sequence of Rhizobium mesoamericanum STM3625, a Nitrogen-Fixing Symbiont of Mimosa pudica Isolated in French Guiana (South America).</title>
        <authorList>
            <person name="Moulin L."/>
            <person name="Mornico D."/>
            <person name="Melkonian R."/>
            <person name="Klonowska A."/>
        </authorList>
    </citation>
    <scope>NUCLEOTIDE SEQUENCE [LARGE SCALE GENOMIC DNA]</scope>
    <source>
        <strain evidence="1 2">STM3625</strain>
    </source>
</reference>
<dbReference type="Proteomes" id="UP000009319">
    <property type="component" value="Unassembled WGS sequence"/>
</dbReference>
<comment type="caution">
    <text evidence="1">The sequence shown here is derived from an EMBL/GenBank/DDBJ whole genome shotgun (WGS) entry which is preliminary data.</text>
</comment>